<accession>A0A323UH92</accession>
<dbReference type="RefSeq" id="WP_110785458.1">
    <property type="nucleotide sequence ID" value="NZ_QKQS01000013.1"/>
</dbReference>
<sequence length="105" mass="11055">MLAATLQTAAFLFLLLVALLVFSVFVAFTAPPLTKSPKPGFTTVLMYFAAELAALIVAIWIVAQVSSFELLPVLIALAIAAVVFAPQLVAKIPLPQSVAGMLGRK</sequence>
<evidence type="ECO:0000313" key="2">
    <source>
        <dbReference type="EMBL" id="PZA11934.1"/>
    </source>
</evidence>
<keyword evidence="1" id="KW-0812">Transmembrane</keyword>
<dbReference type="EMBL" id="QKQS01000013">
    <property type="protein sequence ID" value="PZA11934.1"/>
    <property type="molecule type" value="Genomic_DNA"/>
</dbReference>
<comment type="caution">
    <text evidence="2">The sequence shown here is derived from an EMBL/GenBank/DDBJ whole genome shotgun (WGS) entry which is preliminary data.</text>
</comment>
<dbReference type="Proteomes" id="UP000248134">
    <property type="component" value="Unassembled WGS sequence"/>
</dbReference>
<protein>
    <submittedName>
        <fullName evidence="2">Uncharacterized protein</fullName>
    </submittedName>
</protein>
<keyword evidence="1" id="KW-0472">Membrane</keyword>
<name>A0A323UH92_RHOPL</name>
<keyword evidence="1" id="KW-1133">Transmembrane helix</keyword>
<feature type="transmembrane region" description="Helical" evidence="1">
    <location>
        <begin position="70"/>
        <end position="89"/>
    </location>
</feature>
<reference evidence="2 3" key="1">
    <citation type="submission" date="2018-06" db="EMBL/GenBank/DDBJ databases">
        <title>Draft Whole-Genome Sequence of the purple photosynthetic bacterium Rhodospeudomonas palustris XCP.</title>
        <authorList>
            <person name="Rayyan A."/>
            <person name="Meyer T.E."/>
            <person name="Kyndt J.A."/>
        </authorList>
    </citation>
    <scope>NUCLEOTIDE SEQUENCE [LARGE SCALE GENOMIC DNA]</scope>
    <source>
        <strain evidence="2 3">XCP</strain>
    </source>
</reference>
<gene>
    <name evidence="2" type="ORF">DNX69_07830</name>
</gene>
<feature type="transmembrane region" description="Helical" evidence="1">
    <location>
        <begin position="45"/>
        <end position="63"/>
    </location>
</feature>
<evidence type="ECO:0000313" key="3">
    <source>
        <dbReference type="Proteomes" id="UP000248134"/>
    </source>
</evidence>
<organism evidence="2 3">
    <name type="scientific">Rhodopseudomonas palustris</name>
    <dbReference type="NCBI Taxonomy" id="1076"/>
    <lineage>
        <taxon>Bacteria</taxon>
        <taxon>Pseudomonadati</taxon>
        <taxon>Pseudomonadota</taxon>
        <taxon>Alphaproteobacteria</taxon>
        <taxon>Hyphomicrobiales</taxon>
        <taxon>Nitrobacteraceae</taxon>
        <taxon>Rhodopseudomonas</taxon>
    </lineage>
</organism>
<dbReference type="AlphaFoldDB" id="A0A323UH92"/>
<proteinExistence type="predicted"/>
<evidence type="ECO:0000256" key="1">
    <source>
        <dbReference type="SAM" id="Phobius"/>
    </source>
</evidence>